<dbReference type="PROSITE" id="PS51257">
    <property type="entry name" value="PROKAR_LIPOPROTEIN"/>
    <property type="match status" value="1"/>
</dbReference>
<gene>
    <name evidence="3" type="ORF">MEBOL_002406</name>
</gene>
<evidence type="ECO:0000256" key="2">
    <source>
        <dbReference type="SAM" id="SignalP"/>
    </source>
</evidence>
<proteinExistence type="predicted"/>
<dbReference type="RefSeq" id="WP_095977585.1">
    <property type="nucleotide sequence ID" value="NZ_CP022163.1"/>
</dbReference>
<organism evidence="3 4">
    <name type="scientific">Melittangium boletus DSM 14713</name>
    <dbReference type="NCBI Taxonomy" id="1294270"/>
    <lineage>
        <taxon>Bacteria</taxon>
        <taxon>Pseudomonadati</taxon>
        <taxon>Myxococcota</taxon>
        <taxon>Myxococcia</taxon>
        <taxon>Myxococcales</taxon>
        <taxon>Cystobacterineae</taxon>
        <taxon>Archangiaceae</taxon>
        <taxon>Melittangium</taxon>
    </lineage>
</organism>
<dbReference type="AlphaFoldDB" id="A0A250ICV9"/>
<dbReference type="KEGG" id="mbd:MEBOL_002406"/>
<evidence type="ECO:0000256" key="1">
    <source>
        <dbReference type="SAM" id="MobiDB-lite"/>
    </source>
</evidence>
<accession>A0A250ICV9</accession>
<reference evidence="3 4" key="1">
    <citation type="submission" date="2017-06" db="EMBL/GenBank/DDBJ databases">
        <authorList>
            <person name="Kim H.J."/>
            <person name="Triplett B.A."/>
        </authorList>
    </citation>
    <scope>NUCLEOTIDE SEQUENCE [LARGE SCALE GENOMIC DNA]</scope>
    <source>
        <strain evidence="3 4">DSM 14713</strain>
    </source>
</reference>
<keyword evidence="2" id="KW-0732">Signal</keyword>
<feature type="region of interest" description="Disordered" evidence="1">
    <location>
        <begin position="197"/>
        <end position="250"/>
    </location>
</feature>
<dbReference type="Proteomes" id="UP000217289">
    <property type="component" value="Chromosome"/>
</dbReference>
<sequence length="250" mass="25308">MSPLSRLFVALVTLSLGLACATSGSSTGASSSVEEVPSEGSSDVKPPTPLQKLTAPEGFSVLFPGTPEAQRSKVPVPGGEVLTAAWSADENGVLFSISTLDYPESVVASRPASDFFAGGKAQLVSKLSGTIKSEENITLQGYPGQALTISSDSGEVRTRSYLVGPRLYTLLTRYNPSIAAPQVDEFLGSLELINPPPAITPAPRSSSDAGTPASDAGTPASDAGTPASDAGTPASDAGTPGTDGGTQPRK</sequence>
<evidence type="ECO:0008006" key="5">
    <source>
        <dbReference type="Google" id="ProtNLM"/>
    </source>
</evidence>
<evidence type="ECO:0000313" key="4">
    <source>
        <dbReference type="Proteomes" id="UP000217289"/>
    </source>
</evidence>
<evidence type="ECO:0000313" key="3">
    <source>
        <dbReference type="EMBL" id="ATB28957.1"/>
    </source>
</evidence>
<feature type="compositionally biased region" description="Low complexity" evidence="1">
    <location>
        <begin position="22"/>
        <end position="44"/>
    </location>
</feature>
<dbReference type="OrthoDB" id="5512885at2"/>
<protein>
    <recommendedName>
        <fullName evidence="5">Lipoprotein</fullName>
    </recommendedName>
</protein>
<keyword evidence="4" id="KW-1185">Reference proteome</keyword>
<feature type="chain" id="PRO_5012761241" description="Lipoprotein" evidence="2">
    <location>
        <begin position="22"/>
        <end position="250"/>
    </location>
</feature>
<feature type="region of interest" description="Disordered" evidence="1">
    <location>
        <begin position="22"/>
        <end position="50"/>
    </location>
</feature>
<feature type="signal peptide" evidence="2">
    <location>
        <begin position="1"/>
        <end position="21"/>
    </location>
</feature>
<dbReference type="EMBL" id="CP022163">
    <property type="protein sequence ID" value="ATB28957.1"/>
    <property type="molecule type" value="Genomic_DNA"/>
</dbReference>
<name>A0A250ICV9_9BACT</name>